<gene>
    <name evidence="1" type="ORF">S03H2_71338</name>
</gene>
<name>X1K446_9ZZZZ</name>
<protein>
    <submittedName>
        <fullName evidence="1">Uncharacterized protein</fullName>
    </submittedName>
</protein>
<dbReference type="AlphaFoldDB" id="X1K446"/>
<accession>X1K446</accession>
<reference evidence="1" key="1">
    <citation type="journal article" date="2014" name="Front. Microbiol.">
        <title>High frequency of phylogenetically diverse reductive dehalogenase-homologous genes in deep subseafloor sedimentary metagenomes.</title>
        <authorList>
            <person name="Kawai M."/>
            <person name="Futagami T."/>
            <person name="Toyoda A."/>
            <person name="Takaki Y."/>
            <person name="Nishi S."/>
            <person name="Hori S."/>
            <person name="Arai W."/>
            <person name="Tsubouchi T."/>
            <person name="Morono Y."/>
            <person name="Uchiyama I."/>
            <person name="Ito T."/>
            <person name="Fujiyama A."/>
            <person name="Inagaki F."/>
            <person name="Takami H."/>
        </authorList>
    </citation>
    <scope>NUCLEOTIDE SEQUENCE</scope>
    <source>
        <strain evidence="1">Expedition CK06-06</strain>
    </source>
</reference>
<comment type="caution">
    <text evidence="1">The sequence shown here is derived from an EMBL/GenBank/DDBJ whole genome shotgun (WGS) entry which is preliminary data.</text>
</comment>
<evidence type="ECO:0000313" key="1">
    <source>
        <dbReference type="EMBL" id="GAI01333.1"/>
    </source>
</evidence>
<sequence>KDKKKRVERFYKRMALKDFIILHSFIKLPINLIKNFIGYL</sequence>
<feature type="non-terminal residue" evidence="1">
    <location>
        <position position="1"/>
    </location>
</feature>
<dbReference type="EMBL" id="BARU01047705">
    <property type="protein sequence ID" value="GAI01333.1"/>
    <property type="molecule type" value="Genomic_DNA"/>
</dbReference>
<organism evidence="1">
    <name type="scientific">marine sediment metagenome</name>
    <dbReference type="NCBI Taxonomy" id="412755"/>
    <lineage>
        <taxon>unclassified sequences</taxon>
        <taxon>metagenomes</taxon>
        <taxon>ecological metagenomes</taxon>
    </lineage>
</organism>
<proteinExistence type="predicted"/>